<dbReference type="InterPro" id="IPR050595">
    <property type="entry name" value="Bact_response_regulator"/>
</dbReference>
<dbReference type="SMART" id="SM00448">
    <property type="entry name" value="REC"/>
    <property type="match status" value="1"/>
</dbReference>
<feature type="domain" description="Response regulatory" evidence="3">
    <location>
        <begin position="6"/>
        <end position="120"/>
    </location>
</feature>
<evidence type="ECO:0000259" key="3">
    <source>
        <dbReference type="PROSITE" id="PS50110"/>
    </source>
</evidence>
<keyword evidence="5" id="KW-1185">Reference proteome</keyword>
<evidence type="ECO:0000313" key="5">
    <source>
        <dbReference type="Proteomes" id="UP000094329"/>
    </source>
</evidence>
<dbReference type="Proteomes" id="UP000094329">
    <property type="component" value="Unassembled WGS sequence"/>
</dbReference>
<keyword evidence="1 2" id="KW-0597">Phosphoprotein</keyword>
<proteinExistence type="predicted"/>
<dbReference type="Pfam" id="PF00072">
    <property type="entry name" value="Response_reg"/>
    <property type="match status" value="1"/>
</dbReference>
<reference evidence="4 5" key="1">
    <citation type="submission" date="2016-08" db="EMBL/GenBank/DDBJ databases">
        <title>Draft genome sequence of Candidatus Piscirickettsia litoralis, from seawater.</title>
        <authorList>
            <person name="Wan X."/>
            <person name="Lee A.J."/>
            <person name="Hou S."/>
            <person name="Donachie S.P."/>
        </authorList>
    </citation>
    <scope>NUCLEOTIDE SEQUENCE [LARGE SCALE GENOMIC DNA]</scope>
    <source>
        <strain evidence="4 5">Y2</strain>
    </source>
</reference>
<comment type="caution">
    <text evidence="4">The sequence shown here is derived from an EMBL/GenBank/DDBJ whole genome shotgun (WGS) entry which is preliminary data.</text>
</comment>
<evidence type="ECO:0000256" key="2">
    <source>
        <dbReference type="PROSITE-ProRule" id="PRU00169"/>
    </source>
</evidence>
<name>A0ABX2ZXT8_9GAMM</name>
<dbReference type="InterPro" id="IPR001789">
    <property type="entry name" value="Sig_transdc_resp-reg_receiver"/>
</dbReference>
<gene>
    <name evidence="4" type="ORF">BGC07_16850</name>
</gene>
<dbReference type="Gene3D" id="3.40.50.2300">
    <property type="match status" value="1"/>
</dbReference>
<feature type="modified residue" description="4-aspartylphosphate" evidence="2">
    <location>
        <position position="56"/>
    </location>
</feature>
<dbReference type="EMBL" id="MDTU01000003">
    <property type="protein sequence ID" value="ODN41431.1"/>
    <property type="molecule type" value="Genomic_DNA"/>
</dbReference>
<evidence type="ECO:0000313" key="4">
    <source>
        <dbReference type="EMBL" id="ODN41431.1"/>
    </source>
</evidence>
<evidence type="ECO:0000256" key="1">
    <source>
        <dbReference type="ARBA" id="ARBA00022553"/>
    </source>
</evidence>
<dbReference type="RefSeq" id="WP_069314224.1">
    <property type="nucleotide sequence ID" value="NZ_MDTU01000003.1"/>
</dbReference>
<organism evidence="4 5">
    <name type="scientific">Piscirickettsia litoralis</name>
    <dbReference type="NCBI Taxonomy" id="1891921"/>
    <lineage>
        <taxon>Bacteria</taxon>
        <taxon>Pseudomonadati</taxon>
        <taxon>Pseudomonadota</taxon>
        <taxon>Gammaproteobacteria</taxon>
        <taxon>Thiotrichales</taxon>
        <taxon>Piscirickettsiaceae</taxon>
        <taxon>Piscirickettsia</taxon>
    </lineage>
</organism>
<dbReference type="PROSITE" id="PS50110">
    <property type="entry name" value="RESPONSE_REGULATORY"/>
    <property type="match status" value="1"/>
</dbReference>
<dbReference type="InterPro" id="IPR011006">
    <property type="entry name" value="CheY-like_superfamily"/>
</dbReference>
<accession>A0ABX2ZXT8</accession>
<protein>
    <recommendedName>
        <fullName evidence="3">Response regulatory domain-containing protein</fullName>
    </recommendedName>
</protein>
<dbReference type="PANTHER" id="PTHR44591">
    <property type="entry name" value="STRESS RESPONSE REGULATOR PROTEIN 1"/>
    <property type="match status" value="1"/>
</dbReference>
<dbReference type="PANTHER" id="PTHR44591:SF3">
    <property type="entry name" value="RESPONSE REGULATORY DOMAIN-CONTAINING PROTEIN"/>
    <property type="match status" value="1"/>
</dbReference>
<dbReference type="SUPFAM" id="SSF52172">
    <property type="entry name" value="CheY-like"/>
    <property type="match status" value="1"/>
</dbReference>
<sequence length="135" mass="15147">MSNLFRVIAIDDSQTSLDFLKRTLDKDRFDLVATAHDGKDLISLFDQYHPHLVFLDIQMENSGLDALKQLMKQAPDAHVIMVTSVNDEEYIRQALEVGAAGFVIKPYDKETLTTILDAAIKFIAEGFNLSDKTAD</sequence>